<dbReference type="AlphaFoldDB" id="A0A150XU00"/>
<name>A0A150XU00_9BACT</name>
<dbReference type="PROSITE" id="PS50930">
    <property type="entry name" value="HTH_LYTTR"/>
    <property type="match status" value="1"/>
</dbReference>
<dbReference type="Gene3D" id="3.40.50.2300">
    <property type="match status" value="1"/>
</dbReference>
<dbReference type="PANTHER" id="PTHR37299">
    <property type="entry name" value="TRANSCRIPTIONAL REGULATOR-RELATED"/>
    <property type="match status" value="1"/>
</dbReference>
<dbReference type="EMBL" id="LRDB01000004">
    <property type="protein sequence ID" value="KYG82211.1"/>
    <property type="molecule type" value="Genomic_DNA"/>
</dbReference>
<dbReference type="InterPro" id="IPR011006">
    <property type="entry name" value="CheY-like_superfamily"/>
</dbReference>
<gene>
    <name evidence="4" type="ORF">AWN68_15325</name>
</gene>
<protein>
    <recommendedName>
        <fullName evidence="6">LytR family transcriptional regulator</fullName>
    </recommendedName>
</protein>
<dbReference type="OrthoDB" id="1430683at2"/>
<accession>A0A150XU00</accession>
<organism evidence="4 5">
    <name type="scientific">Roseivirga echinicomitans</name>
    <dbReference type="NCBI Taxonomy" id="296218"/>
    <lineage>
        <taxon>Bacteria</taxon>
        <taxon>Pseudomonadati</taxon>
        <taxon>Bacteroidota</taxon>
        <taxon>Cytophagia</taxon>
        <taxon>Cytophagales</taxon>
        <taxon>Roseivirgaceae</taxon>
        <taxon>Roseivirga</taxon>
    </lineage>
</organism>
<dbReference type="InterPro" id="IPR046947">
    <property type="entry name" value="LytR-like"/>
</dbReference>
<evidence type="ECO:0000313" key="4">
    <source>
        <dbReference type="EMBL" id="KYG82211.1"/>
    </source>
</evidence>
<dbReference type="InterPro" id="IPR007492">
    <property type="entry name" value="LytTR_DNA-bd_dom"/>
</dbReference>
<dbReference type="Proteomes" id="UP000075615">
    <property type="component" value="Unassembled WGS sequence"/>
</dbReference>
<dbReference type="Pfam" id="PF04397">
    <property type="entry name" value="LytTR"/>
    <property type="match status" value="1"/>
</dbReference>
<feature type="modified residue" description="4-aspartylphosphate" evidence="1">
    <location>
        <position position="54"/>
    </location>
</feature>
<proteinExistence type="predicted"/>
<keyword evidence="1" id="KW-0597">Phosphoprotein</keyword>
<dbReference type="InterPro" id="IPR001789">
    <property type="entry name" value="Sig_transdc_resp-reg_receiver"/>
</dbReference>
<keyword evidence="5" id="KW-1185">Reference proteome</keyword>
<dbReference type="SMART" id="SM00448">
    <property type="entry name" value="REC"/>
    <property type="match status" value="1"/>
</dbReference>
<dbReference type="PROSITE" id="PS50110">
    <property type="entry name" value="RESPONSE_REGULATORY"/>
    <property type="match status" value="1"/>
</dbReference>
<dbReference type="SUPFAM" id="SSF52172">
    <property type="entry name" value="CheY-like"/>
    <property type="match status" value="1"/>
</dbReference>
<sequence length="223" mass="25610">MFKAKIVIIEDEFFAATHLKKLVSQHNFWVVGIYHSGEDFLKETDWEFDAAIVDIFLSSKVTGLDLGPKLTEHQKPFVFITANKDKETLKAAARLAPAAYISKPFHEVDVTAALEIIAHKLPETLKIRTANGVEYINPNDIVYVKSDGVYIEIHTPQHHFIQRKLLKEIENELPSLFLRVHRSYLVNSQYVLQFSANHLSLKGHKIPISRSYKDNIERFLNSQ</sequence>
<dbReference type="GO" id="GO:0003677">
    <property type="term" value="F:DNA binding"/>
    <property type="evidence" value="ECO:0007669"/>
    <property type="project" value="InterPro"/>
</dbReference>
<feature type="domain" description="HTH LytTR-type" evidence="3">
    <location>
        <begin position="125"/>
        <end position="222"/>
    </location>
</feature>
<dbReference type="Gene3D" id="2.40.50.1020">
    <property type="entry name" value="LytTr DNA-binding domain"/>
    <property type="match status" value="1"/>
</dbReference>
<comment type="caution">
    <text evidence="4">The sequence shown here is derived from an EMBL/GenBank/DDBJ whole genome shotgun (WGS) entry which is preliminary data.</text>
</comment>
<evidence type="ECO:0000259" key="3">
    <source>
        <dbReference type="PROSITE" id="PS50930"/>
    </source>
</evidence>
<evidence type="ECO:0000256" key="1">
    <source>
        <dbReference type="PROSITE-ProRule" id="PRU00169"/>
    </source>
</evidence>
<dbReference type="PANTHER" id="PTHR37299:SF1">
    <property type="entry name" value="STAGE 0 SPORULATION PROTEIN A HOMOLOG"/>
    <property type="match status" value="1"/>
</dbReference>
<dbReference type="STRING" id="296218.AWN68_15325"/>
<evidence type="ECO:0008006" key="6">
    <source>
        <dbReference type="Google" id="ProtNLM"/>
    </source>
</evidence>
<dbReference type="RefSeq" id="WP_068412854.1">
    <property type="nucleotide sequence ID" value="NZ_LRDB01000004.1"/>
</dbReference>
<dbReference type="SMART" id="SM00850">
    <property type="entry name" value="LytTR"/>
    <property type="match status" value="1"/>
</dbReference>
<evidence type="ECO:0000259" key="2">
    <source>
        <dbReference type="PROSITE" id="PS50110"/>
    </source>
</evidence>
<evidence type="ECO:0000313" key="5">
    <source>
        <dbReference type="Proteomes" id="UP000075615"/>
    </source>
</evidence>
<reference evidence="4 5" key="1">
    <citation type="submission" date="2016-01" db="EMBL/GenBank/DDBJ databases">
        <title>Genome sequencing of Roseivirga echinicomitans KMM 6058.</title>
        <authorList>
            <person name="Selvaratnam C."/>
            <person name="Thevarajoo S."/>
            <person name="Goh K.M."/>
            <person name="Ee R."/>
            <person name="Chan K.-G."/>
            <person name="Chong C.S."/>
        </authorList>
    </citation>
    <scope>NUCLEOTIDE SEQUENCE [LARGE SCALE GENOMIC DNA]</scope>
    <source>
        <strain evidence="4 5">KMM 6058</strain>
    </source>
</reference>
<dbReference type="GO" id="GO:0000156">
    <property type="term" value="F:phosphorelay response regulator activity"/>
    <property type="evidence" value="ECO:0007669"/>
    <property type="project" value="InterPro"/>
</dbReference>
<dbReference type="Pfam" id="PF00072">
    <property type="entry name" value="Response_reg"/>
    <property type="match status" value="1"/>
</dbReference>
<feature type="domain" description="Response regulatory" evidence="2">
    <location>
        <begin position="5"/>
        <end position="118"/>
    </location>
</feature>